<dbReference type="RefSeq" id="WP_078975234.1">
    <property type="nucleotide sequence ID" value="NZ_MWQN01000001.1"/>
</dbReference>
<dbReference type="Pfam" id="PF02021">
    <property type="entry name" value="UPF0102"/>
    <property type="match status" value="1"/>
</dbReference>
<name>A0A1T3NW91_9ACTN</name>
<gene>
    <name evidence="4" type="ORF">B4N89_08150</name>
</gene>
<comment type="caution">
    <text evidence="4">The sequence shown here is derived from an EMBL/GenBank/DDBJ whole genome shotgun (WGS) entry which is preliminary data.</text>
</comment>
<sequence>MRTDAGGREGRGGPAGRSRNGAVGRYGERVAARYLTEAGMAVLARNWRCRDGEIDIVARDGPVLVVCEVKTRRAGGFEHPLEAIGPVKAARLRVLAERWRAANPLAGPPGREVRIDLVAVVAAVRGAAGVEHVRGAC</sequence>
<dbReference type="Proteomes" id="UP000190037">
    <property type="component" value="Unassembled WGS sequence"/>
</dbReference>
<accession>A0A1T3NW91</accession>
<comment type="similarity">
    <text evidence="1 2">Belongs to the UPF0102 family.</text>
</comment>
<dbReference type="GO" id="GO:0003676">
    <property type="term" value="F:nucleic acid binding"/>
    <property type="evidence" value="ECO:0007669"/>
    <property type="project" value="InterPro"/>
</dbReference>
<dbReference type="InterPro" id="IPR011335">
    <property type="entry name" value="Restrct_endonuc-II-like"/>
</dbReference>
<evidence type="ECO:0000313" key="4">
    <source>
        <dbReference type="EMBL" id="OPC80922.1"/>
    </source>
</evidence>
<feature type="region of interest" description="Disordered" evidence="3">
    <location>
        <begin position="1"/>
        <end position="22"/>
    </location>
</feature>
<evidence type="ECO:0000256" key="3">
    <source>
        <dbReference type="SAM" id="MobiDB-lite"/>
    </source>
</evidence>
<dbReference type="SUPFAM" id="SSF52980">
    <property type="entry name" value="Restriction endonuclease-like"/>
    <property type="match status" value="1"/>
</dbReference>
<proteinExistence type="inferred from homology"/>
<keyword evidence="5" id="KW-1185">Reference proteome</keyword>
<reference evidence="4 5" key="1">
    <citation type="submission" date="2017-03" db="EMBL/GenBank/DDBJ databases">
        <title>Draft genome sequence of Streptomyces scabrisporus NF3, endophyte isolated from Amphipterygium adstringens.</title>
        <authorList>
            <person name="Vazquez M."/>
            <person name="Ceapa C.D."/>
            <person name="Rodriguez Luna D."/>
            <person name="Sanchez Esquivel S."/>
        </authorList>
    </citation>
    <scope>NUCLEOTIDE SEQUENCE [LARGE SCALE GENOMIC DNA]</scope>
    <source>
        <strain evidence="4 5">NF3</strain>
    </source>
</reference>
<protein>
    <recommendedName>
        <fullName evidence="2">UPF0102 protein B4N89_08150</fullName>
    </recommendedName>
</protein>
<dbReference type="STRING" id="159449.B4N89_08150"/>
<dbReference type="Gene3D" id="3.40.1350.10">
    <property type="match status" value="1"/>
</dbReference>
<evidence type="ECO:0000256" key="1">
    <source>
        <dbReference type="ARBA" id="ARBA00006738"/>
    </source>
</evidence>
<dbReference type="AlphaFoldDB" id="A0A1T3NW91"/>
<evidence type="ECO:0000313" key="5">
    <source>
        <dbReference type="Proteomes" id="UP000190037"/>
    </source>
</evidence>
<dbReference type="HAMAP" id="MF_00048">
    <property type="entry name" value="UPF0102"/>
    <property type="match status" value="1"/>
</dbReference>
<evidence type="ECO:0000256" key="2">
    <source>
        <dbReference type="HAMAP-Rule" id="MF_00048"/>
    </source>
</evidence>
<dbReference type="CDD" id="cd20736">
    <property type="entry name" value="PoNe_Nuclease"/>
    <property type="match status" value="1"/>
</dbReference>
<feature type="compositionally biased region" description="Basic and acidic residues" evidence="3">
    <location>
        <begin position="1"/>
        <end position="11"/>
    </location>
</feature>
<dbReference type="PANTHER" id="PTHR34039">
    <property type="entry name" value="UPF0102 PROTEIN YRAN"/>
    <property type="match status" value="1"/>
</dbReference>
<organism evidence="4 5">
    <name type="scientific">Embleya scabrispora</name>
    <dbReference type="NCBI Taxonomy" id="159449"/>
    <lineage>
        <taxon>Bacteria</taxon>
        <taxon>Bacillati</taxon>
        <taxon>Actinomycetota</taxon>
        <taxon>Actinomycetes</taxon>
        <taxon>Kitasatosporales</taxon>
        <taxon>Streptomycetaceae</taxon>
        <taxon>Embleya</taxon>
    </lineage>
</organism>
<dbReference type="InterPro" id="IPR011856">
    <property type="entry name" value="tRNA_endonuc-like_dom_sf"/>
</dbReference>
<dbReference type="PANTHER" id="PTHR34039:SF1">
    <property type="entry name" value="UPF0102 PROTEIN YRAN"/>
    <property type="match status" value="1"/>
</dbReference>
<dbReference type="EMBL" id="MWQN01000001">
    <property type="protein sequence ID" value="OPC80922.1"/>
    <property type="molecule type" value="Genomic_DNA"/>
</dbReference>
<dbReference type="NCBIfam" id="NF009154">
    <property type="entry name" value="PRK12497.3-3"/>
    <property type="match status" value="1"/>
</dbReference>
<dbReference type="InterPro" id="IPR003509">
    <property type="entry name" value="UPF0102_YraN-like"/>
</dbReference>